<keyword evidence="1" id="KW-1133">Transmembrane helix</keyword>
<keyword evidence="1" id="KW-0812">Transmembrane</keyword>
<evidence type="ECO:0000313" key="3">
    <source>
        <dbReference type="Proteomes" id="UP000301751"/>
    </source>
</evidence>
<comment type="caution">
    <text evidence="2">The sequence shown here is derived from an EMBL/GenBank/DDBJ whole genome shotgun (WGS) entry which is preliminary data.</text>
</comment>
<sequence length="138" mass="14490">MNRYAAAYAGTATVLVALDLLWLGVIAKPLYQQGIGHLMAEQPVVPVAVLFYLLYAVAVVVFAVAPQLAPAAPRGWAETLGMAALFGFFAYATYDLTNLATLKGWPLGLSLIDMAWGTVVSTASAAGGKAALDWATRT</sequence>
<gene>
    <name evidence="2" type="ORF">AQPW35_39810</name>
</gene>
<evidence type="ECO:0000256" key="1">
    <source>
        <dbReference type="SAM" id="Phobius"/>
    </source>
</evidence>
<name>A0A480AVG2_9BURK</name>
<protein>
    <submittedName>
        <fullName evidence="2">Membrane protein</fullName>
    </submittedName>
</protein>
<proteinExistence type="predicted"/>
<dbReference type="Pfam" id="PF09945">
    <property type="entry name" value="DUF2177"/>
    <property type="match status" value="1"/>
</dbReference>
<feature type="transmembrane region" description="Helical" evidence="1">
    <location>
        <begin position="7"/>
        <end position="31"/>
    </location>
</feature>
<feature type="transmembrane region" description="Helical" evidence="1">
    <location>
        <begin position="43"/>
        <end position="64"/>
    </location>
</feature>
<dbReference type="EMBL" id="BJCL01000012">
    <property type="protein sequence ID" value="GCL64900.1"/>
    <property type="molecule type" value="Genomic_DNA"/>
</dbReference>
<dbReference type="OrthoDB" id="166547at2"/>
<organism evidence="2 3">
    <name type="scientific">Pseudaquabacterium pictum</name>
    <dbReference type="NCBI Taxonomy" id="2315236"/>
    <lineage>
        <taxon>Bacteria</taxon>
        <taxon>Pseudomonadati</taxon>
        <taxon>Pseudomonadota</taxon>
        <taxon>Betaproteobacteria</taxon>
        <taxon>Burkholderiales</taxon>
        <taxon>Sphaerotilaceae</taxon>
        <taxon>Pseudaquabacterium</taxon>
    </lineage>
</organism>
<dbReference type="InterPro" id="IPR018687">
    <property type="entry name" value="DUF2177_membr"/>
</dbReference>
<dbReference type="RefSeq" id="WP_137734624.1">
    <property type="nucleotide sequence ID" value="NZ_BJCL01000012.1"/>
</dbReference>
<evidence type="ECO:0000313" key="2">
    <source>
        <dbReference type="EMBL" id="GCL64900.1"/>
    </source>
</evidence>
<feature type="transmembrane region" description="Helical" evidence="1">
    <location>
        <begin position="76"/>
        <end position="94"/>
    </location>
</feature>
<accession>A0A480AVG2</accession>
<dbReference type="AlphaFoldDB" id="A0A480AVG2"/>
<keyword evidence="3" id="KW-1185">Reference proteome</keyword>
<dbReference type="Proteomes" id="UP000301751">
    <property type="component" value="Unassembled WGS sequence"/>
</dbReference>
<reference evidence="3" key="1">
    <citation type="submission" date="2019-03" db="EMBL/GenBank/DDBJ databases">
        <title>Aquabacterium pictum sp.nov., the first bacteriochlorophyll a-containing freshwater bacterium in the genus Aquabacterium of the class Betaproteobacteria.</title>
        <authorList>
            <person name="Hirose S."/>
            <person name="Tank M."/>
            <person name="Hara E."/>
            <person name="Tamaki H."/>
            <person name="Takaichi S."/>
            <person name="Haruta S."/>
            <person name="Hanada S."/>
        </authorList>
    </citation>
    <scope>NUCLEOTIDE SEQUENCE [LARGE SCALE GENOMIC DNA]</scope>
    <source>
        <strain evidence="3">W35</strain>
    </source>
</reference>
<keyword evidence="1" id="KW-0472">Membrane</keyword>